<accession>X1ISX3</accession>
<proteinExistence type="predicted"/>
<comment type="caution">
    <text evidence="2">The sequence shown here is derived from an EMBL/GenBank/DDBJ whole genome shotgun (WGS) entry which is preliminary data.</text>
</comment>
<feature type="compositionally biased region" description="Polar residues" evidence="1">
    <location>
        <begin position="30"/>
        <end position="41"/>
    </location>
</feature>
<dbReference type="EMBL" id="BARU01042495">
    <property type="protein sequence ID" value="GAH85526.1"/>
    <property type="molecule type" value="Genomic_DNA"/>
</dbReference>
<dbReference type="AlphaFoldDB" id="X1ISX3"/>
<gene>
    <name evidence="2" type="ORF">S03H2_65282</name>
</gene>
<name>X1ISX3_9ZZZZ</name>
<reference evidence="2" key="1">
    <citation type="journal article" date="2014" name="Front. Microbiol.">
        <title>High frequency of phylogenetically diverse reductive dehalogenase-homologous genes in deep subseafloor sedimentary metagenomes.</title>
        <authorList>
            <person name="Kawai M."/>
            <person name="Futagami T."/>
            <person name="Toyoda A."/>
            <person name="Takaki Y."/>
            <person name="Nishi S."/>
            <person name="Hori S."/>
            <person name="Arai W."/>
            <person name="Tsubouchi T."/>
            <person name="Morono Y."/>
            <person name="Uchiyama I."/>
            <person name="Ito T."/>
            <person name="Fujiyama A."/>
            <person name="Inagaki F."/>
            <person name="Takami H."/>
        </authorList>
    </citation>
    <scope>NUCLEOTIDE SEQUENCE</scope>
    <source>
        <strain evidence="2">Expedition CK06-06</strain>
    </source>
</reference>
<feature type="region of interest" description="Disordered" evidence="1">
    <location>
        <begin position="21"/>
        <end position="41"/>
    </location>
</feature>
<evidence type="ECO:0000313" key="2">
    <source>
        <dbReference type="EMBL" id="GAH85526.1"/>
    </source>
</evidence>
<protein>
    <submittedName>
        <fullName evidence="2">Uncharacterized protein</fullName>
    </submittedName>
</protein>
<organism evidence="2">
    <name type="scientific">marine sediment metagenome</name>
    <dbReference type="NCBI Taxonomy" id="412755"/>
    <lineage>
        <taxon>unclassified sequences</taxon>
        <taxon>metagenomes</taxon>
        <taxon>ecological metagenomes</taxon>
    </lineage>
</organism>
<evidence type="ECO:0000256" key="1">
    <source>
        <dbReference type="SAM" id="MobiDB-lite"/>
    </source>
</evidence>
<sequence>MLYIAKSPSTAIIKVWNAAIRKPDQEEPDQNANEPDQPKQQ</sequence>